<comment type="caution">
    <text evidence="1">The sequence shown here is derived from an EMBL/GenBank/DDBJ whole genome shotgun (WGS) entry which is preliminary data.</text>
</comment>
<sequence>MEAAKRRLLYTLAVLGLRVDTRDENPKTGLHFEFLENRRGKKVLTGHDNGLITMNIAEADDVRRERLRVALREPYRTLLGHFRHEIGHYYFDRLVVGTRQLNAFRTLFGDERADYSEALARHYREGAPADWGATHVSAYATMHPWEDWAETWAHYLHMVDTIGTARACGISMTPENPKDPMFAAEALPGPPSFDLLMKQWVPLTYAMNSLNRSLGMPDPYPFALAPAAVKKLRFVHRVIEAKASR</sequence>
<reference evidence="1" key="1">
    <citation type="submission" date="2016-01" db="EMBL/GenBank/DDBJ databases">
        <authorList>
            <person name="Peeters C."/>
        </authorList>
    </citation>
    <scope>NUCLEOTIDE SEQUENCE [LARGE SCALE GENOMIC DNA]</scope>
    <source>
        <strain evidence="1">LMG 22940</strain>
    </source>
</reference>
<dbReference type="Proteomes" id="UP000054770">
    <property type="component" value="Unassembled WGS sequence"/>
</dbReference>
<evidence type="ECO:0008006" key="3">
    <source>
        <dbReference type="Google" id="ProtNLM"/>
    </source>
</evidence>
<proteinExistence type="predicted"/>
<keyword evidence="2" id="KW-1185">Reference proteome</keyword>
<name>A0A158L3Q0_9BURK</name>
<dbReference type="Pfam" id="PF15887">
    <property type="entry name" value="Peptidase_Mx"/>
    <property type="match status" value="1"/>
</dbReference>
<organism evidence="1 2">
    <name type="scientific">Caballeronia choica</name>
    <dbReference type="NCBI Taxonomy" id="326476"/>
    <lineage>
        <taxon>Bacteria</taxon>
        <taxon>Pseudomonadati</taxon>
        <taxon>Pseudomonadota</taxon>
        <taxon>Betaproteobacteria</taxon>
        <taxon>Burkholderiales</taxon>
        <taxon>Burkholderiaceae</taxon>
        <taxon>Caballeronia</taxon>
    </lineage>
</organism>
<evidence type="ECO:0000313" key="1">
    <source>
        <dbReference type="EMBL" id="SAL87952.1"/>
    </source>
</evidence>
<gene>
    <name evidence="1" type="ORF">AWB68_08601</name>
</gene>
<dbReference type="AlphaFoldDB" id="A0A158L3Q0"/>
<evidence type="ECO:0000313" key="2">
    <source>
        <dbReference type="Proteomes" id="UP000054770"/>
    </source>
</evidence>
<dbReference type="InterPro" id="IPR031321">
    <property type="entry name" value="UCP012641"/>
</dbReference>
<dbReference type="EMBL" id="FCON02000342">
    <property type="protein sequence ID" value="SAL87952.1"/>
    <property type="molecule type" value="Genomic_DNA"/>
</dbReference>
<accession>A0A158L3Q0</accession>
<protein>
    <recommendedName>
        <fullName evidence="3">Zinc-ribbon domain-containing protein</fullName>
    </recommendedName>
</protein>